<accession>A0A518BHG2</accession>
<sequence length="463" mass="50248" precursor="true">MQFRIRARSCGLLVVTLIAATSIAAPVRAVQDEKPIDLEPFRVPSSPAFTLLGVAPTNIDRPIAPRDFFTSIVSSLDAGTRDVPTDLALEFSPYWWFDHKELTYKERYERDPWETAIQTFSISIATTEIAARASAPNERGTRLGLGTRLLLMDGTPCKQVSEGFGAFEKQVEGLRDAQVDVLLSSDLADLRAEKEAVVTLIASMSDPLANLRAQLEQVARQIAGAATVGEELWAQRARLTAQLDALERDLSSSLRDLADKEVAEAKIVTELRGNGLDPDDLAGSRARAEAEVDRAATALRELDKERYGWTVELASAGAVDFVDGDAGDGEFTRTAGWLTAGYTPSTKGSGGGRVASSLTFLGVARYIWDGIDDRNDEFLDVGARAIWRVREDINLSTEYLLRNLGGDDETERWAAVLEFQVSEGYALVASFGSDFETSFEGDSDLIASIGFSVGIGGPQAPVR</sequence>
<dbReference type="AlphaFoldDB" id="A0A518BHG2"/>
<dbReference type="Proteomes" id="UP000316921">
    <property type="component" value="Chromosome"/>
</dbReference>
<proteinExistence type="predicted"/>
<dbReference type="KEGG" id="pbap:Pla133_14660"/>
<keyword evidence="2" id="KW-0732">Signal</keyword>
<feature type="chain" id="PRO_5021907348" evidence="2">
    <location>
        <begin position="25"/>
        <end position="463"/>
    </location>
</feature>
<evidence type="ECO:0000256" key="1">
    <source>
        <dbReference type="SAM" id="Coils"/>
    </source>
</evidence>
<keyword evidence="4" id="KW-1185">Reference proteome</keyword>
<feature type="signal peptide" evidence="2">
    <location>
        <begin position="1"/>
        <end position="24"/>
    </location>
</feature>
<keyword evidence="1" id="KW-0175">Coiled coil</keyword>
<gene>
    <name evidence="3" type="ORF">Pla133_14660</name>
</gene>
<evidence type="ECO:0000313" key="3">
    <source>
        <dbReference type="EMBL" id="QDU66395.1"/>
    </source>
</evidence>
<evidence type="ECO:0000256" key="2">
    <source>
        <dbReference type="SAM" id="SignalP"/>
    </source>
</evidence>
<dbReference type="EMBL" id="CP036287">
    <property type="protein sequence ID" value="QDU66395.1"/>
    <property type="molecule type" value="Genomic_DNA"/>
</dbReference>
<organism evidence="3 4">
    <name type="scientific">Engelhardtia mirabilis</name>
    <dbReference type="NCBI Taxonomy" id="2528011"/>
    <lineage>
        <taxon>Bacteria</taxon>
        <taxon>Pseudomonadati</taxon>
        <taxon>Planctomycetota</taxon>
        <taxon>Planctomycetia</taxon>
        <taxon>Planctomycetia incertae sedis</taxon>
        <taxon>Engelhardtia</taxon>
    </lineage>
</organism>
<evidence type="ECO:0000313" key="4">
    <source>
        <dbReference type="Proteomes" id="UP000316921"/>
    </source>
</evidence>
<reference evidence="3 4" key="1">
    <citation type="submission" date="2019-02" db="EMBL/GenBank/DDBJ databases">
        <title>Deep-cultivation of Planctomycetes and their phenomic and genomic characterization uncovers novel biology.</title>
        <authorList>
            <person name="Wiegand S."/>
            <person name="Jogler M."/>
            <person name="Boedeker C."/>
            <person name="Pinto D."/>
            <person name="Vollmers J."/>
            <person name="Rivas-Marin E."/>
            <person name="Kohn T."/>
            <person name="Peeters S.H."/>
            <person name="Heuer A."/>
            <person name="Rast P."/>
            <person name="Oberbeckmann S."/>
            <person name="Bunk B."/>
            <person name="Jeske O."/>
            <person name="Meyerdierks A."/>
            <person name="Storesund J.E."/>
            <person name="Kallscheuer N."/>
            <person name="Luecker S."/>
            <person name="Lage O.M."/>
            <person name="Pohl T."/>
            <person name="Merkel B.J."/>
            <person name="Hornburger P."/>
            <person name="Mueller R.-W."/>
            <person name="Bruemmer F."/>
            <person name="Labrenz M."/>
            <person name="Spormann A.M."/>
            <person name="Op den Camp H."/>
            <person name="Overmann J."/>
            <person name="Amann R."/>
            <person name="Jetten M.S.M."/>
            <person name="Mascher T."/>
            <person name="Medema M.H."/>
            <person name="Devos D.P."/>
            <person name="Kaster A.-K."/>
            <person name="Ovreas L."/>
            <person name="Rohde M."/>
            <person name="Galperin M.Y."/>
            <person name="Jogler C."/>
        </authorList>
    </citation>
    <scope>NUCLEOTIDE SEQUENCE [LARGE SCALE GENOMIC DNA]</scope>
    <source>
        <strain evidence="3 4">Pla133</strain>
    </source>
</reference>
<protein>
    <submittedName>
        <fullName evidence="3">Uncharacterized protein</fullName>
    </submittedName>
</protein>
<dbReference type="RefSeq" id="WP_145064198.1">
    <property type="nucleotide sequence ID" value="NZ_CP036287.1"/>
</dbReference>
<feature type="coiled-coil region" evidence="1">
    <location>
        <begin position="208"/>
        <end position="305"/>
    </location>
</feature>
<name>A0A518BHG2_9BACT</name>